<dbReference type="EMBL" id="MLJW01007299">
    <property type="protein sequence ID" value="OIQ65474.1"/>
    <property type="molecule type" value="Genomic_DNA"/>
</dbReference>
<proteinExistence type="predicted"/>
<keyword evidence="1" id="KW-0812">Transmembrane</keyword>
<name>A0A1J5P326_9ZZZZ</name>
<feature type="transmembrane region" description="Helical" evidence="1">
    <location>
        <begin position="56"/>
        <end position="78"/>
    </location>
</feature>
<sequence length="171" mass="18221">MFGTGLAKAREILCNREIACHADFLTAADAHAVDTRDDGFVASQDRRNHVVEQTHILPVFLGIAGVIFGIFLGVAACAERLVANAGKHHRNDVAGIRCGAKGAVDALHHIGRVRIELAGIIQPYPGIEQVRNDIAIRSAGGALFVNDAGRGFQGNDVVVNKMGHLIKSCHD</sequence>
<evidence type="ECO:0000313" key="2">
    <source>
        <dbReference type="EMBL" id="OIQ65474.1"/>
    </source>
</evidence>
<accession>A0A1J5P326</accession>
<keyword evidence="1" id="KW-0472">Membrane</keyword>
<dbReference type="AlphaFoldDB" id="A0A1J5P326"/>
<keyword evidence="1" id="KW-1133">Transmembrane helix</keyword>
<protein>
    <submittedName>
        <fullName evidence="2">Uncharacterized protein</fullName>
    </submittedName>
</protein>
<evidence type="ECO:0000256" key="1">
    <source>
        <dbReference type="SAM" id="Phobius"/>
    </source>
</evidence>
<gene>
    <name evidence="2" type="ORF">GALL_529670</name>
</gene>
<comment type="caution">
    <text evidence="2">The sequence shown here is derived from an EMBL/GenBank/DDBJ whole genome shotgun (WGS) entry which is preliminary data.</text>
</comment>
<reference evidence="2" key="1">
    <citation type="submission" date="2016-10" db="EMBL/GenBank/DDBJ databases">
        <title>Sequence of Gallionella enrichment culture.</title>
        <authorList>
            <person name="Poehlein A."/>
            <person name="Muehling M."/>
            <person name="Daniel R."/>
        </authorList>
    </citation>
    <scope>NUCLEOTIDE SEQUENCE</scope>
</reference>
<organism evidence="2">
    <name type="scientific">mine drainage metagenome</name>
    <dbReference type="NCBI Taxonomy" id="410659"/>
    <lineage>
        <taxon>unclassified sequences</taxon>
        <taxon>metagenomes</taxon>
        <taxon>ecological metagenomes</taxon>
    </lineage>
</organism>